<dbReference type="Pfam" id="PF00010">
    <property type="entry name" value="HLH"/>
    <property type="match status" value="1"/>
</dbReference>
<dbReference type="InterPro" id="IPR011598">
    <property type="entry name" value="bHLH_dom"/>
</dbReference>
<dbReference type="OrthoDB" id="2133190at2759"/>
<dbReference type="SMART" id="SM00353">
    <property type="entry name" value="HLH"/>
    <property type="match status" value="1"/>
</dbReference>
<gene>
    <name evidence="3" type="ORF">F8M41_005838</name>
</gene>
<dbReference type="PANTHER" id="PTHR47336">
    <property type="entry name" value="TRANSCRIPTION FACTOR HMS1-RELATED"/>
    <property type="match status" value="1"/>
</dbReference>
<comment type="caution">
    <text evidence="3">The sequence shown here is derived from an EMBL/GenBank/DDBJ whole genome shotgun (WGS) entry which is preliminary data.</text>
</comment>
<dbReference type="AlphaFoldDB" id="A0A8H3X7I1"/>
<dbReference type="PANTHER" id="PTHR47336:SF2">
    <property type="entry name" value="TRANSCRIPTION FACTOR HMS1-RELATED"/>
    <property type="match status" value="1"/>
</dbReference>
<dbReference type="Proteomes" id="UP000439903">
    <property type="component" value="Unassembled WGS sequence"/>
</dbReference>
<dbReference type="SUPFAM" id="SSF47459">
    <property type="entry name" value="HLH, helix-loop-helix DNA-binding domain"/>
    <property type="match status" value="1"/>
</dbReference>
<keyword evidence="4" id="KW-1185">Reference proteome</keyword>
<proteinExistence type="predicted"/>
<reference evidence="3 4" key="1">
    <citation type="journal article" date="2019" name="Environ. Microbiol.">
        <title>At the nexus of three kingdoms: the genome of the mycorrhizal fungus Gigaspora margarita provides insights into plant, endobacterial and fungal interactions.</title>
        <authorList>
            <person name="Venice F."/>
            <person name="Ghignone S."/>
            <person name="Salvioli di Fossalunga A."/>
            <person name="Amselem J."/>
            <person name="Novero M."/>
            <person name="Xianan X."/>
            <person name="Sedzielewska Toro K."/>
            <person name="Morin E."/>
            <person name="Lipzen A."/>
            <person name="Grigoriev I.V."/>
            <person name="Henrissat B."/>
            <person name="Martin F.M."/>
            <person name="Bonfante P."/>
        </authorList>
    </citation>
    <scope>NUCLEOTIDE SEQUENCE [LARGE SCALE GENOMIC DNA]</scope>
    <source>
        <strain evidence="3 4">BEG34</strain>
    </source>
</reference>
<name>A0A8H3X7I1_GIGMA</name>
<evidence type="ECO:0000256" key="1">
    <source>
        <dbReference type="SAM" id="MobiDB-lite"/>
    </source>
</evidence>
<dbReference type="GO" id="GO:0046983">
    <property type="term" value="F:protein dimerization activity"/>
    <property type="evidence" value="ECO:0007669"/>
    <property type="project" value="InterPro"/>
</dbReference>
<dbReference type="InterPro" id="IPR052099">
    <property type="entry name" value="Regulatory_TF_Diverse"/>
</dbReference>
<feature type="compositionally biased region" description="Polar residues" evidence="1">
    <location>
        <begin position="321"/>
        <end position="334"/>
    </location>
</feature>
<accession>A0A8H3X7I1</accession>
<feature type="domain" description="BHLH" evidence="2">
    <location>
        <begin position="336"/>
        <end position="408"/>
    </location>
</feature>
<dbReference type="PROSITE" id="PS50888">
    <property type="entry name" value="BHLH"/>
    <property type="match status" value="1"/>
</dbReference>
<dbReference type="InterPro" id="IPR036638">
    <property type="entry name" value="HLH_DNA-bd_sf"/>
</dbReference>
<organism evidence="3 4">
    <name type="scientific">Gigaspora margarita</name>
    <dbReference type="NCBI Taxonomy" id="4874"/>
    <lineage>
        <taxon>Eukaryota</taxon>
        <taxon>Fungi</taxon>
        <taxon>Fungi incertae sedis</taxon>
        <taxon>Mucoromycota</taxon>
        <taxon>Glomeromycotina</taxon>
        <taxon>Glomeromycetes</taxon>
        <taxon>Diversisporales</taxon>
        <taxon>Gigasporaceae</taxon>
        <taxon>Gigaspora</taxon>
    </lineage>
</organism>
<protein>
    <submittedName>
        <fullName evidence="3">Sterol regulatory element binding protein, transcription factor sre1</fullName>
    </submittedName>
</protein>
<evidence type="ECO:0000259" key="2">
    <source>
        <dbReference type="PROSITE" id="PS50888"/>
    </source>
</evidence>
<sequence length="1087" mass="122322">MYEANFLHTGLPVHSTDQDSSRCDTYFDDFITPNGINNNGPSIGQLPTTTSYEFEQFAAAQFANNNLAAANLFDAFQYSFPSARNTIFTQEILNSPASFLNSYNIPKYDCPITTPQNFPSMQSFDVSPTGTTMTELSACSSSVEEPFDQQINTKIDPLMTQNENMNKRVSVEHESNLQGRSLKKKRKSTGGIAKSIPKSLDGLKPSATRYTKNDPISENHSSYNEETTCINGLNMGSNIQTIAAQNSLMVNADIPPYVPDVFNQPSWPETANQNFIPNVMNSNRITDTTQFHNIPMLPSARDAANSTGKVAITRLKPPPSTVSSLPHSQIQTNKQQKKVAHNAIERRYRNNINDRINELKNVVPALNHLKHKDTKDEEDDNEVDGIQAATKLNKATILRKSTEYITYLKNNNKKIKNENEVLRKMIEALPGGIELFNAYNIKKMAVESVGTPSDTSEDVDSDPPGSASPNHEEFDYLPPTPPSSVNTGSRAMMALFMCMTFFTSSSYDQYTSHHHSEGRVMSSNESPINNKSEIPKGTYNSNDGTITINIWYFARIFAFIMCLAYILRPSLFSSQPRIIRKSKSVIISVLTAKTKDATALYLSLSRLSYRSPMNTFELLVGLFTESLKFISRRLLGWEIPSSFANIDLDERLWEVGLWARLGEVELCGGNKKASRLSILYTCLRTINLLEHPYTIHKNLYISSSRIYANAAIQCYIGLHSIPFLSRKIVSSFWQLAIKGKRRCGSDEKWFEIALISDSNSDMWKGVVNRISDHALRSSKTDEIISTMRNTTIPLIHVSDAQAFIHLKETFSNFVSMRYGNKKNAKKSKFTFVELLSVTTPASLTHWYALVGCAVQAFSEGKHAHGEKFVNKLREEFQKTDKSLNKQIITMGLLSYILLIYGKVEASVRCADKASTSVTLRRKEEKTGIIEDGSSDKDLEFRKTEYDVHILAEFCVGWVVLEARIFGWKKIEGLSLENKDEVLPGVLDVEARLKPSIDSWIRYLRRLSKADVFDKIPKAREEFIKSLETLGRIVGGLDDSVDLINCYDDNTNNEGNWADQNDDNRAVRAWNALKGIPEKQSILELKIR</sequence>
<evidence type="ECO:0000313" key="3">
    <source>
        <dbReference type="EMBL" id="KAF0428699.1"/>
    </source>
</evidence>
<evidence type="ECO:0000313" key="4">
    <source>
        <dbReference type="Proteomes" id="UP000439903"/>
    </source>
</evidence>
<dbReference type="Gene3D" id="4.10.280.10">
    <property type="entry name" value="Helix-loop-helix DNA-binding domain"/>
    <property type="match status" value="1"/>
</dbReference>
<feature type="region of interest" description="Disordered" evidence="1">
    <location>
        <begin position="449"/>
        <end position="482"/>
    </location>
</feature>
<feature type="region of interest" description="Disordered" evidence="1">
    <location>
        <begin position="171"/>
        <end position="223"/>
    </location>
</feature>
<feature type="region of interest" description="Disordered" evidence="1">
    <location>
        <begin position="317"/>
        <end position="336"/>
    </location>
</feature>
<dbReference type="EMBL" id="WTPW01001563">
    <property type="protein sequence ID" value="KAF0428699.1"/>
    <property type="molecule type" value="Genomic_DNA"/>
</dbReference>